<dbReference type="CDD" id="cd04738">
    <property type="entry name" value="DHOD_2_like"/>
    <property type="match status" value="1"/>
</dbReference>
<sequence>MAIAKQALKIVNKKQLAKREGCLSLILYLCIRMYPLIKKILFRFPPENIHHQVMKGLRLLHRIPLGGAALRAAFDNKTTGLERHLFGLTFKNPVGLAAGFDKDAKYIKELASLGFGFVEIGTLTPLAQPGNDQPRLFRLPADKALINRMGFNNQGAAAAAIRLQHRPPGLIIGGNIGKNKITPNESATDDYEKCFHALYDGVDYFVVNVSSPNTPNLRALQEKEPLRQLLQHLQDLNQQKPLPKPILLKIAPDLTDEQLDDIIEIVQTTRLAGIVATNTTIRREGLQTRTDEIAAIGAGGLSGLPLRERATEVIRYIHTHSGGTIPIIAVGGIFTAAHAQEKLDAGASLVQVYTGFVYEGPGIVKNICKGLRK</sequence>
<feature type="binding site" evidence="11">
    <location>
        <position position="213"/>
    </location>
    <ligand>
        <name>substrate</name>
    </ligand>
</feature>
<dbReference type="InterPro" id="IPR050074">
    <property type="entry name" value="DHO_dehydrogenase"/>
</dbReference>
<dbReference type="NCBIfam" id="NF003652">
    <property type="entry name" value="PRK05286.2-5"/>
    <property type="match status" value="1"/>
</dbReference>
<feature type="binding site" evidence="11">
    <location>
        <position position="102"/>
    </location>
    <ligand>
        <name>substrate</name>
    </ligand>
</feature>
<comment type="subunit">
    <text evidence="11">Monomer.</text>
</comment>
<organism evidence="13 14">
    <name type="scientific">Chitinophaga costaii</name>
    <dbReference type="NCBI Taxonomy" id="1335309"/>
    <lineage>
        <taxon>Bacteria</taxon>
        <taxon>Pseudomonadati</taxon>
        <taxon>Bacteroidota</taxon>
        <taxon>Chitinophagia</taxon>
        <taxon>Chitinophagales</taxon>
        <taxon>Chitinophagaceae</taxon>
        <taxon>Chitinophaga</taxon>
    </lineage>
</organism>
<evidence type="ECO:0000256" key="8">
    <source>
        <dbReference type="ARBA" id="ARBA00023002"/>
    </source>
</evidence>
<dbReference type="STRING" id="1335309.GA0116948_10397"/>
<feature type="binding site" evidence="11">
    <location>
        <begin position="353"/>
        <end position="354"/>
    </location>
    <ligand>
        <name>FMN</name>
        <dbReference type="ChEBI" id="CHEBI:58210"/>
    </ligand>
</feature>
<dbReference type="InterPro" id="IPR013785">
    <property type="entry name" value="Aldolase_TIM"/>
</dbReference>
<keyword evidence="9 11" id="KW-0472">Membrane</keyword>
<dbReference type="GO" id="GO:0005737">
    <property type="term" value="C:cytoplasm"/>
    <property type="evidence" value="ECO:0007669"/>
    <property type="project" value="InterPro"/>
</dbReference>
<keyword evidence="11" id="KW-1003">Cell membrane</keyword>
<keyword evidence="7 11" id="KW-0665">Pyrimidine biosynthesis</keyword>
<feature type="active site" description="Nucleophile" evidence="11">
    <location>
        <position position="211"/>
    </location>
</feature>
<evidence type="ECO:0000256" key="9">
    <source>
        <dbReference type="ARBA" id="ARBA00023136"/>
    </source>
</evidence>
<feature type="binding site" evidence="11">
    <location>
        <begin position="278"/>
        <end position="279"/>
    </location>
    <ligand>
        <name>substrate</name>
    </ligand>
</feature>
<feature type="binding site" evidence="11">
    <location>
        <begin position="98"/>
        <end position="102"/>
    </location>
    <ligand>
        <name>FMN</name>
        <dbReference type="ChEBI" id="CHEBI:58210"/>
    </ligand>
</feature>
<evidence type="ECO:0000256" key="7">
    <source>
        <dbReference type="ARBA" id="ARBA00022975"/>
    </source>
</evidence>
<dbReference type="RefSeq" id="WP_240619136.1">
    <property type="nucleotide sequence ID" value="NZ_FMAR01000003.1"/>
</dbReference>
<comment type="pathway">
    <text evidence="3 11">Pyrimidine metabolism; UMP biosynthesis via de novo pathway; orotate from (S)-dihydroorotate (quinone route): step 1/1.</text>
</comment>
<gene>
    <name evidence="11" type="primary">pyrD</name>
    <name evidence="13" type="ORF">GA0116948_10397</name>
</gene>
<evidence type="ECO:0000256" key="1">
    <source>
        <dbReference type="ARBA" id="ARBA00003125"/>
    </source>
</evidence>
<dbReference type="HAMAP" id="MF_00225">
    <property type="entry name" value="DHO_dh_type2"/>
    <property type="match status" value="1"/>
</dbReference>
<proteinExistence type="inferred from homology"/>
<dbReference type="PANTHER" id="PTHR48109">
    <property type="entry name" value="DIHYDROOROTATE DEHYDROGENASE (QUINONE), MITOCHONDRIAL-RELATED"/>
    <property type="match status" value="1"/>
</dbReference>
<comment type="subcellular location">
    <subcellularLocation>
        <location evidence="11">Cell membrane</location>
        <topology evidence="11">Peripheral membrane protein</topology>
    </subcellularLocation>
    <subcellularLocation>
        <location evidence="2">Membrane</location>
    </subcellularLocation>
</comment>
<dbReference type="InterPro" id="IPR005719">
    <property type="entry name" value="Dihydroorotate_DH_2"/>
</dbReference>
<keyword evidence="8 11" id="KW-0560">Oxidoreductase</keyword>
<dbReference type="EC" id="1.3.5.2" evidence="11"/>
<name>A0A1C4BHG0_9BACT</name>
<evidence type="ECO:0000256" key="4">
    <source>
        <dbReference type="ARBA" id="ARBA00005359"/>
    </source>
</evidence>
<feature type="binding site" evidence="11">
    <location>
        <position position="303"/>
    </location>
    <ligand>
        <name>FMN</name>
        <dbReference type="ChEBI" id="CHEBI:58210"/>
    </ligand>
</feature>
<dbReference type="UniPathway" id="UPA00070">
    <property type="reaction ID" value="UER00946"/>
</dbReference>
<feature type="binding site" evidence="11">
    <location>
        <position position="175"/>
    </location>
    <ligand>
        <name>FMN</name>
        <dbReference type="ChEBI" id="CHEBI:58210"/>
    </ligand>
</feature>
<dbReference type="InterPro" id="IPR005720">
    <property type="entry name" value="Dihydroorotate_DH_cat"/>
</dbReference>
<evidence type="ECO:0000256" key="3">
    <source>
        <dbReference type="ARBA" id="ARBA00005161"/>
    </source>
</evidence>
<evidence type="ECO:0000256" key="5">
    <source>
        <dbReference type="ARBA" id="ARBA00022630"/>
    </source>
</evidence>
<dbReference type="PANTHER" id="PTHR48109:SF4">
    <property type="entry name" value="DIHYDROOROTATE DEHYDROGENASE (QUINONE), MITOCHONDRIAL"/>
    <property type="match status" value="1"/>
</dbReference>
<evidence type="ECO:0000259" key="12">
    <source>
        <dbReference type="Pfam" id="PF01180"/>
    </source>
</evidence>
<evidence type="ECO:0000256" key="10">
    <source>
        <dbReference type="ARBA" id="ARBA00048639"/>
    </source>
</evidence>
<dbReference type="NCBIfam" id="TIGR01036">
    <property type="entry name" value="pyrD_sub2"/>
    <property type="match status" value="1"/>
</dbReference>
<comment type="cofactor">
    <cofactor evidence="11">
        <name>FMN</name>
        <dbReference type="ChEBI" id="CHEBI:58210"/>
    </cofactor>
    <text evidence="11">Binds 1 FMN per subunit.</text>
</comment>
<keyword evidence="6 11" id="KW-0288">FMN</keyword>
<dbReference type="Gene3D" id="3.20.20.70">
    <property type="entry name" value="Aldolase class I"/>
    <property type="match status" value="1"/>
</dbReference>
<protein>
    <recommendedName>
        <fullName evidence="11">Dihydroorotate dehydrogenase (quinone)</fullName>
        <ecNumber evidence="11">1.3.5.2</ecNumber>
    </recommendedName>
    <alternativeName>
        <fullName evidence="11">DHOdehase</fullName>
        <shortName evidence="11">DHOD</shortName>
        <shortName evidence="11">DHODase</shortName>
    </alternativeName>
    <alternativeName>
        <fullName evidence="11">Dihydroorotate oxidase</fullName>
    </alternativeName>
</protein>
<comment type="catalytic activity">
    <reaction evidence="10 11">
        <text>(S)-dihydroorotate + a quinone = orotate + a quinol</text>
        <dbReference type="Rhea" id="RHEA:30187"/>
        <dbReference type="ChEBI" id="CHEBI:24646"/>
        <dbReference type="ChEBI" id="CHEBI:30839"/>
        <dbReference type="ChEBI" id="CHEBI:30864"/>
        <dbReference type="ChEBI" id="CHEBI:132124"/>
        <dbReference type="EC" id="1.3.5.2"/>
    </reaction>
</comment>
<dbReference type="GO" id="GO:0005886">
    <property type="term" value="C:plasma membrane"/>
    <property type="evidence" value="ECO:0007669"/>
    <property type="project" value="UniProtKB-SubCell"/>
</dbReference>
<dbReference type="PROSITE" id="PS00912">
    <property type="entry name" value="DHODEHASE_2"/>
    <property type="match status" value="1"/>
</dbReference>
<evidence type="ECO:0000256" key="2">
    <source>
        <dbReference type="ARBA" id="ARBA00004370"/>
    </source>
</evidence>
<feature type="binding site" evidence="11">
    <location>
        <position position="208"/>
    </location>
    <ligand>
        <name>substrate</name>
    </ligand>
</feature>
<feature type="binding site" evidence="11">
    <location>
        <position position="208"/>
    </location>
    <ligand>
        <name>FMN</name>
        <dbReference type="ChEBI" id="CHEBI:58210"/>
    </ligand>
</feature>
<comment type="function">
    <text evidence="1 11">Catalyzes the conversion of dihydroorotate to orotate with quinone as electron acceptor.</text>
</comment>
<accession>A0A1C4BHG0</accession>
<feature type="domain" description="Dihydroorotate dehydrogenase catalytic" evidence="12">
    <location>
        <begin position="81"/>
        <end position="372"/>
    </location>
</feature>
<feature type="binding site" evidence="11">
    <location>
        <begin position="147"/>
        <end position="151"/>
    </location>
    <ligand>
        <name>substrate</name>
    </ligand>
</feature>
<evidence type="ECO:0000256" key="11">
    <source>
        <dbReference type="HAMAP-Rule" id="MF_00225"/>
    </source>
</evidence>
<dbReference type="EMBL" id="FMAR01000003">
    <property type="protein sequence ID" value="SCC06287.1"/>
    <property type="molecule type" value="Genomic_DNA"/>
</dbReference>
<comment type="similarity">
    <text evidence="4 11">Belongs to the dihydroorotate dehydrogenase family. Type 2 subfamily.</text>
</comment>
<evidence type="ECO:0000313" key="14">
    <source>
        <dbReference type="Proteomes" id="UP000242818"/>
    </source>
</evidence>
<dbReference type="AlphaFoldDB" id="A0A1C4BHG0"/>
<dbReference type="PROSITE" id="PS00911">
    <property type="entry name" value="DHODEHASE_1"/>
    <property type="match status" value="1"/>
</dbReference>
<evidence type="ECO:0000313" key="13">
    <source>
        <dbReference type="EMBL" id="SCC06287.1"/>
    </source>
</evidence>
<dbReference type="Pfam" id="PF01180">
    <property type="entry name" value="DHO_dh"/>
    <property type="match status" value="1"/>
</dbReference>
<reference evidence="13 14" key="1">
    <citation type="submission" date="2016-08" db="EMBL/GenBank/DDBJ databases">
        <authorList>
            <person name="Seilhamer J.J."/>
        </authorList>
    </citation>
    <scope>NUCLEOTIDE SEQUENCE [LARGE SCALE GENOMIC DNA]</scope>
    <source>
        <strain evidence="13 14">A37T2</strain>
    </source>
</reference>
<feature type="binding site" evidence="11">
    <location>
        <position position="332"/>
    </location>
    <ligand>
        <name>FMN</name>
        <dbReference type="ChEBI" id="CHEBI:58210"/>
    </ligand>
</feature>
<feature type="binding site" evidence="11">
    <location>
        <position position="277"/>
    </location>
    <ligand>
        <name>FMN</name>
        <dbReference type="ChEBI" id="CHEBI:58210"/>
    </ligand>
</feature>
<feature type="binding site" evidence="11">
    <location>
        <position position="122"/>
    </location>
    <ligand>
        <name>FMN</name>
        <dbReference type="ChEBI" id="CHEBI:58210"/>
    </ligand>
</feature>
<dbReference type="InterPro" id="IPR001295">
    <property type="entry name" value="Dihydroorotate_DH_CS"/>
</dbReference>
<dbReference type="Proteomes" id="UP000242818">
    <property type="component" value="Unassembled WGS sequence"/>
</dbReference>
<feature type="binding site" evidence="11">
    <location>
        <position position="249"/>
    </location>
    <ligand>
        <name>FMN</name>
        <dbReference type="ChEBI" id="CHEBI:58210"/>
    </ligand>
</feature>
<dbReference type="GO" id="GO:0044205">
    <property type="term" value="P:'de novo' UMP biosynthetic process"/>
    <property type="evidence" value="ECO:0007669"/>
    <property type="project" value="UniProtKB-UniRule"/>
</dbReference>
<keyword evidence="5 11" id="KW-0285">Flavoprotein</keyword>
<dbReference type="NCBIfam" id="NF003645">
    <property type="entry name" value="PRK05286.1-2"/>
    <property type="match status" value="1"/>
</dbReference>
<dbReference type="SUPFAM" id="SSF51395">
    <property type="entry name" value="FMN-linked oxidoreductases"/>
    <property type="match status" value="1"/>
</dbReference>
<keyword evidence="14" id="KW-1185">Reference proteome</keyword>
<dbReference type="GO" id="GO:0106430">
    <property type="term" value="F:dihydroorotate dehydrogenase (quinone) activity"/>
    <property type="evidence" value="ECO:0007669"/>
    <property type="project" value="UniProtKB-EC"/>
</dbReference>
<evidence type="ECO:0000256" key="6">
    <source>
        <dbReference type="ARBA" id="ARBA00022643"/>
    </source>
</evidence>
<dbReference type="GO" id="GO:0006207">
    <property type="term" value="P:'de novo' pyrimidine nucleobase biosynthetic process"/>
    <property type="evidence" value="ECO:0007669"/>
    <property type="project" value="UniProtKB-UniRule"/>
</dbReference>